<proteinExistence type="predicted"/>
<evidence type="ECO:0000313" key="2">
    <source>
        <dbReference type="Proteomes" id="UP000271624"/>
    </source>
</evidence>
<dbReference type="EMBL" id="RSCL01000036">
    <property type="protein sequence ID" value="RUS96558.1"/>
    <property type="molecule type" value="Genomic_DNA"/>
</dbReference>
<accession>A0A3S1AA88</accession>
<reference evidence="1" key="1">
    <citation type="submission" date="2018-12" db="EMBL/GenBank/DDBJ databases">
        <authorList>
            <person name="Will S."/>
            <person name="Neumann-Schaal M."/>
            <person name="Henke P."/>
        </authorList>
    </citation>
    <scope>NUCLEOTIDE SEQUENCE</scope>
    <source>
        <strain evidence="1">PCC 7102</strain>
    </source>
</reference>
<gene>
    <name evidence="1" type="ORF">DSM106972_087450</name>
</gene>
<protein>
    <submittedName>
        <fullName evidence="1">Uncharacterized protein</fullName>
    </submittedName>
</protein>
<evidence type="ECO:0000313" key="1">
    <source>
        <dbReference type="EMBL" id="RUS96558.1"/>
    </source>
</evidence>
<name>A0A3S1AA88_9CYAN</name>
<dbReference type="AlphaFoldDB" id="A0A3S1AA88"/>
<comment type="caution">
    <text evidence="1">The sequence shown here is derived from an EMBL/GenBank/DDBJ whole genome shotgun (WGS) entry which is preliminary data.</text>
</comment>
<organism evidence="1 2">
    <name type="scientific">Dulcicalothrix desertica PCC 7102</name>
    <dbReference type="NCBI Taxonomy" id="232991"/>
    <lineage>
        <taxon>Bacteria</taxon>
        <taxon>Bacillati</taxon>
        <taxon>Cyanobacteriota</taxon>
        <taxon>Cyanophyceae</taxon>
        <taxon>Nostocales</taxon>
        <taxon>Calotrichaceae</taxon>
        <taxon>Dulcicalothrix</taxon>
    </lineage>
</organism>
<keyword evidence="2" id="KW-1185">Reference proteome</keyword>
<reference evidence="1" key="2">
    <citation type="journal article" date="2019" name="Genome Biol. Evol.">
        <title>Day and night: Metabolic profiles and evolutionary relationships of six axenic non-marine cyanobacteria.</title>
        <authorList>
            <person name="Will S.E."/>
            <person name="Henke P."/>
            <person name="Boedeker C."/>
            <person name="Huang S."/>
            <person name="Brinkmann H."/>
            <person name="Rohde M."/>
            <person name="Jarek M."/>
            <person name="Friedl T."/>
            <person name="Seufert S."/>
            <person name="Schumacher M."/>
            <person name="Overmann J."/>
            <person name="Neumann-Schaal M."/>
            <person name="Petersen J."/>
        </authorList>
    </citation>
    <scope>NUCLEOTIDE SEQUENCE [LARGE SCALE GENOMIC DNA]</scope>
    <source>
        <strain evidence="1">PCC 7102</strain>
    </source>
</reference>
<sequence length="144" mass="16381">MSISLVVGMPLVVNASAAYNQFKKTQLQEFSGDKAPQKCPLKKLEVIENNNKVKYELCTISGRPIFLRASSGDITHAFYEFRKGKLVQISYVDHFVSTGLRNEQPVVRWNDIDKTVNYKLGIKTKTATQQEVNKIKKILISFKK</sequence>
<dbReference type="Proteomes" id="UP000271624">
    <property type="component" value="Unassembled WGS sequence"/>
</dbReference>